<comment type="caution">
    <text evidence="1">The sequence shown here is derived from an EMBL/GenBank/DDBJ whole genome shotgun (WGS) entry which is preliminary data.</text>
</comment>
<accession>A0A9D4QL89</accession>
<sequence>MIGKEVVSSMAGKNAFEISFKKSQKAVTLDTAQQISFNNEPLKVDPQLLFQRLTIAAQRFSDNLPDVFTYELCGVPSFLFGTDGHIRESQKWQLAEAICNVGDCMHEENPDYENNRYVLDGGSLLHQVS</sequence>
<protein>
    <submittedName>
        <fullName evidence="1">Uncharacterized protein</fullName>
    </submittedName>
</protein>
<evidence type="ECO:0000313" key="2">
    <source>
        <dbReference type="Proteomes" id="UP000828390"/>
    </source>
</evidence>
<keyword evidence="2" id="KW-1185">Reference proteome</keyword>
<organism evidence="1 2">
    <name type="scientific">Dreissena polymorpha</name>
    <name type="common">Zebra mussel</name>
    <name type="synonym">Mytilus polymorpha</name>
    <dbReference type="NCBI Taxonomy" id="45954"/>
    <lineage>
        <taxon>Eukaryota</taxon>
        <taxon>Metazoa</taxon>
        <taxon>Spiralia</taxon>
        <taxon>Lophotrochozoa</taxon>
        <taxon>Mollusca</taxon>
        <taxon>Bivalvia</taxon>
        <taxon>Autobranchia</taxon>
        <taxon>Heteroconchia</taxon>
        <taxon>Euheterodonta</taxon>
        <taxon>Imparidentia</taxon>
        <taxon>Neoheterodontei</taxon>
        <taxon>Myida</taxon>
        <taxon>Dreissenoidea</taxon>
        <taxon>Dreissenidae</taxon>
        <taxon>Dreissena</taxon>
    </lineage>
</organism>
<reference evidence="1" key="2">
    <citation type="submission" date="2020-11" db="EMBL/GenBank/DDBJ databases">
        <authorList>
            <person name="McCartney M.A."/>
            <person name="Auch B."/>
            <person name="Kono T."/>
            <person name="Mallez S."/>
            <person name="Becker A."/>
            <person name="Gohl D.M."/>
            <person name="Silverstein K.A.T."/>
            <person name="Koren S."/>
            <person name="Bechman K.B."/>
            <person name="Herman A."/>
            <person name="Abrahante J.E."/>
            <person name="Garbe J."/>
        </authorList>
    </citation>
    <scope>NUCLEOTIDE SEQUENCE</scope>
    <source>
        <strain evidence="1">Duluth1</strain>
        <tissue evidence="1">Whole animal</tissue>
    </source>
</reference>
<dbReference type="AlphaFoldDB" id="A0A9D4QL89"/>
<proteinExistence type="predicted"/>
<name>A0A9D4QL89_DREPO</name>
<dbReference type="Proteomes" id="UP000828390">
    <property type="component" value="Unassembled WGS sequence"/>
</dbReference>
<reference evidence="1" key="1">
    <citation type="journal article" date="2019" name="bioRxiv">
        <title>The Genome of the Zebra Mussel, Dreissena polymorpha: A Resource for Invasive Species Research.</title>
        <authorList>
            <person name="McCartney M.A."/>
            <person name="Auch B."/>
            <person name="Kono T."/>
            <person name="Mallez S."/>
            <person name="Zhang Y."/>
            <person name="Obille A."/>
            <person name="Becker A."/>
            <person name="Abrahante J.E."/>
            <person name="Garbe J."/>
            <person name="Badalamenti J.P."/>
            <person name="Herman A."/>
            <person name="Mangelson H."/>
            <person name="Liachko I."/>
            <person name="Sullivan S."/>
            <person name="Sone E.D."/>
            <person name="Koren S."/>
            <person name="Silverstein K.A.T."/>
            <person name="Beckman K.B."/>
            <person name="Gohl D.M."/>
        </authorList>
    </citation>
    <scope>NUCLEOTIDE SEQUENCE</scope>
    <source>
        <strain evidence="1">Duluth1</strain>
        <tissue evidence="1">Whole animal</tissue>
    </source>
</reference>
<gene>
    <name evidence="1" type="ORF">DPMN_107655</name>
</gene>
<dbReference type="EMBL" id="JAIWYP010000004">
    <property type="protein sequence ID" value="KAH3834332.1"/>
    <property type="molecule type" value="Genomic_DNA"/>
</dbReference>
<evidence type="ECO:0000313" key="1">
    <source>
        <dbReference type="EMBL" id="KAH3834332.1"/>
    </source>
</evidence>